<dbReference type="Gene3D" id="3.40.190.10">
    <property type="entry name" value="Periplasmic binding protein-like II"/>
    <property type="match status" value="1"/>
</dbReference>
<dbReference type="STRING" id="64971.SAMN05421831_102288"/>
<accession>A0A1H6QWX2</accession>
<organism evidence="1 2">
    <name type="scientific">Allopseudospirillum japonicum</name>
    <dbReference type="NCBI Taxonomy" id="64971"/>
    <lineage>
        <taxon>Bacteria</taxon>
        <taxon>Pseudomonadati</taxon>
        <taxon>Pseudomonadota</taxon>
        <taxon>Gammaproteobacteria</taxon>
        <taxon>Oceanospirillales</taxon>
        <taxon>Oceanospirillaceae</taxon>
        <taxon>Allopseudospirillum</taxon>
    </lineage>
</organism>
<dbReference type="SUPFAM" id="SSF53850">
    <property type="entry name" value="Periplasmic binding protein-like II"/>
    <property type="match status" value="1"/>
</dbReference>
<dbReference type="Proteomes" id="UP000242999">
    <property type="component" value="Unassembled WGS sequence"/>
</dbReference>
<reference evidence="2" key="1">
    <citation type="submission" date="2016-10" db="EMBL/GenBank/DDBJ databases">
        <authorList>
            <person name="Varghese N."/>
            <person name="Submissions S."/>
        </authorList>
    </citation>
    <scope>NUCLEOTIDE SEQUENCE [LARGE SCALE GENOMIC DNA]</scope>
    <source>
        <strain evidence="2">DSM 7165</strain>
    </source>
</reference>
<proteinExistence type="predicted"/>
<evidence type="ECO:0000313" key="2">
    <source>
        <dbReference type="Proteomes" id="UP000242999"/>
    </source>
</evidence>
<protein>
    <submittedName>
        <fullName evidence="1">Uncharacterized protein</fullName>
    </submittedName>
</protein>
<dbReference type="AlphaFoldDB" id="A0A1H6QWX2"/>
<evidence type="ECO:0000313" key="1">
    <source>
        <dbReference type="EMBL" id="SEI48278.1"/>
    </source>
</evidence>
<name>A0A1H6QWX2_9GAMM</name>
<dbReference type="EMBL" id="FNYH01000002">
    <property type="protein sequence ID" value="SEI48278.1"/>
    <property type="molecule type" value="Genomic_DNA"/>
</dbReference>
<sequence length="182" mass="20775">MQIEEIELFPLNQGEILQAWAPHQVDAVVSYPLVSLQLQCTFDDIYQVFSSAQTPKKIIDLWVTYQKMVRTSPQQLAVFVRALAQATEYIQTYPQQALAWFVQHFHLPSAEIQQGLLGLQWPKIHEQADLLVPQSEVVQSLHMVQQSLQTLEILTPLNIKNITWSTTAFVPTNQAKHDAGNR</sequence>
<gene>
    <name evidence="1" type="ORF">SAMN05421831_102288</name>
</gene>
<keyword evidence="2" id="KW-1185">Reference proteome</keyword>